<gene>
    <name evidence="7" type="primary">hscB</name>
    <name evidence="7" type="ORF">BCTU_400</name>
</gene>
<dbReference type="NCBIfam" id="TIGR00714">
    <property type="entry name" value="hscB"/>
    <property type="match status" value="1"/>
</dbReference>
<evidence type="ECO:0000256" key="2">
    <source>
        <dbReference type="ARBA" id="ARBA00023186"/>
    </source>
</evidence>
<dbReference type="Gene3D" id="1.10.287.110">
    <property type="entry name" value="DnaJ domain"/>
    <property type="match status" value="1"/>
</dbReference>
<accession>F7WZS9</accession>
<evidence type="ECO:0000256" key="1">
    <source>
        <dbReference type="ARBA" id="ARBA00017570"/>
    </source>
</evidence>
<dbReference type="GO" id="GO:0001671">
    <property type="term" value="F:ATPase activator activity"/>
    <property type="evidence" value="ECO:0007669"/>
    <property type="project" value="InterPro"/>
</dbReference>
<protein>
    <recommendedName>
        <fullName evidence="1">Co-chaperone protein HscB</fullName>
    </recommendedName>
    <alternativeName>
        <fullName evidence="5">Hsc20</fullName>
    </alternativeName>
</protein>
<dbReference type="PANTHER" id="PTHR14021:SF15">
    <property type="entry name" value="IRON-SULFUR CLUSTER CO-CHAPERONE PROTEIN HSCB"/>
    <property type="match status" value="1"/>
</dbReference>
<dbReference type="SUPFAM" id="SSF46565">
    <property type="entry name" value="Chaperone J-domain"/>
    <property type="match status" value="1"/>
</dbReference>
<dbReference type="STRING" id="261317.BCTU_400"/>
<dbReference type="EMBL" id="CP001817">
    <property type="protein sequence ID" value="AEH39955.1"/>
    <property type="molecule type" value="Genomic_DNA"/>
</dbReference>
<evidence type="ECO:0000259" key="6">
    <source>
        <dbReference type="PROSITE" id="PS50076"/>
    </source>
</evidence>
<feature type="domain" description="J" evidence="6">
    <location>
        <begin position="2"/>
        <end position="74"/>
    </location>
</feature>
<evidence type="ECO:0000256" key="3">
    <source>
        <dbReference type="ARBA" id="ARBA00025596"/>
    </source>
</evidence>
<dbReference type="CDD" id="cd06257">
    <property type="entry name" value="DnaJ"/>
    <property type="match status" value="1"/>
</dbReference>
<dbReference type="GO" id="GO:0051087">
    <property type="term" value="F:protein-folding chaperone binding"/>
    <property type="evidence" value="ECO:0007669"/>
    <property type="project" value="InterPro"/>
</dbReference>
<sequence>MDYFTLFQIPKQFQINLVVLEKNFYLLQKKYHPDVYKKKNPSDSNNCNFFSAKINKAYNILKDKFSRAKYLLKIYKNENKIVNKNYIVTNSFLNKQFKLYEIIETFKIKKENIKNINNFIKAIENKINYYFLKIAQEFQLKKIIEAQKTLHYLFFKKKYYLKFKN</sequence>
<comment type="subunit">
    <text evidence="4">Interacts with HscA and stimulates its ATPase activity. Interacts with IscU.</text>
</comment>
<comment type="function">
    <text evidence="3">Co-chaperone involved in the maturation of iron-sulfur cluster-containing proteins. Seems to help targeting proteins to be folded toward HscA.</text>
</comment>
<proteinExistence type="predicted"/>
<dbReference type="Proteomes" id="UP000006811">
    <property type="component" value="Chromosome"/>
</dbReference>
<dbReference type="GO" id="GO:0051259">
    <property type="term" value="P:protein complex oligomerization"/>
    <property type="evidence" value="ECO:0007669"/>
    <property type="project" value="InterPro"/>
</dbReference>
<dbReference type="OrthoDB" id="287587at2"/>
<dbReference type="InterPro" id="IPR001623">
    <property type="entry name" value="DnaJ_domain"/>
</dbReference>
<dbReference type="PANTHER" id="PTHR14021">
    <property type="entry name" value="IRON-SULFUR CLUSTER CO-CHAPERONE PROTEIN HSCB"/>
    <property type="match status" value="1"/>
</dbReference>
<organism evidence="7 8">
    <name type="scientific">Buchnera aphidicola</name>
    <name type="common">Cinara tujafilina</name>
    <dbReference type="NCBI Taxonomy" id="261317"/>
    <lineage>
        <taxon>Bacteria</taxon>
        <taxon>Pseudomonadati</taxon>
        <taxon>Pseudomonadota</taxon>
        <taxon>Gammaproteobacteria</taxon>
        <taxon>Enterobacterales</taxon>
        <taxon>Erwiniaceae</taxon>
        <taxon>Buchnera</taxon>
    </lineage>
</organism>
<dbReference type="SMART" id="SM00271">
    <property type="entry name" value="DnaJ"/>
    <property type="match status" value="1"/>
</dbReference>
<dbReference type="PROSITE" id="PS50076">
    <property type="entry name" value="DNAJ_2"/>
    <property type="match status" value="1"/>
</dbReference>
<keyword evidence="8" id="KW-1185">Reference proteome</keyword>
<dbReference type="GO" id="GO:0044571">
    <property type="term" value="P:[2Fe-2S] cluster assembly"/>
    <property type="evidence" value="ECO:0007669"/>
    <property type="project" value="InterPro"/>
</dbReference>
<dbReference type="KEGG" id="baj:BCTU_400"/>
<keyword evidence="2" id="KW-0143">Chaperone</keyword>
<dbReference type="AlphaFoldDB" id="F7WZS9"/>
<reference evidence="7 8" key="1">
    <citation type="journal article" date="2011" name="Appl. Environ. Microbiol.">
        <title>The genome of Buchnera aphidicola from the aphid Cinara tujafilina provides new clues about the evolutionary history of metabolic losses in bacterial endosymbionts.</title>
        <authorList>
            <person name="Lamelas A."/>
            <person name="Gosalbes M.J."/>
            <person name="Moya A."/>
            <person name="Latorre A."/>
        </authorList>
    </citation>
    <scope>NUCLEOTIDE SEQUENCE [LARGE SCALE GENOMIC DNA]</scope>
    <source>
        <strain evidence="8">Cinara tujafilina</strain>
    </source>
</reference>
<name>F7WZS9_9GAMM</name>
<evidence type="ECO:0000313" key="7">
    <source>
        <dbReference type="EMBL" id="AEH39955.1"/>
    </source>
</evidence>
<dbReference type="SUPFAM" id="SSF47144">
    <property type="entry name" value="HSC20 (HSCB), C-terminal oligomerisation domain"/>
    <property type="match status" value="1"/>
</dbReference>
<dbReference type="InterPro" id="IPR036869">
    <property type="entry name" value="J_dom_sf"/>
</dbReference>
<dbReference type="HOGENOM" id="CLU_068529_2_0_6"/>
<dbReference type="Pfam" id="PF00226">
    <property type="entry name" value="DnaJ"/>
    <property type="match status" value="1"/>
</dbReference>
<dbReference type="eggNOG" id="COG1076">
    <property type="taxonomic scope" value="Bacteria"/>
</dbReference>
<evidence type="ECO:0000256" key="5">
    <source>
        <dbReference type="ARBA" id="ARBA00030734"/>
    </source>
</evidence>
<dbReference type="InterPro" id="IPR004640">
    <property type="entry name" value="HscB"/>
</dbReference>
<evidence type="ECO:0000256" key="4">
    <source>
        <dbReference type="ARBA" id="ARBA00025986"/>
    </source>
</evidence>
<evidence type="ECO:0000313" key="8">
    <source>
        <dbReference type="Proteomes" id="UP000006811"/>
    </source>
</evidence>
<dbReference type="InterPro" id="IPR036386">
    <property type="entry name" value="HscB_C_sf"/>
</dbReference>